<keyword evidence="2" id="KW-1185">Reference proteome</keyword>
<dbReference type="Proteomes" id="UP000257109">
    <property type="component" value="Unassembled WGS sequence"/>
</dbReference>
<gene>
    <name evidence="1" type="ORF">CR513_30470</name>
</gene>
<organism evidence="1 2">
    <name type="scientific">Mucuna pruriens</name>
    <name type="common">Velvet bean</name>
    <name type="synonym">Dolichos pruriens</name>
    <dbReference type="NCBI Taxonomy" id="157652"/>
    <lineage>
        <taxon>Eukaryota</taxon>
        <taxon>Viridiplantae</taxon>
        <taxon>Streptophyta</taxon>
        <taxon>Embryophyta</taxon>
        <taxon>Tracheophyta</taxon>
        <taxon>Spermatophyta</taxon>
        <taxon>Magnoliopsida</taxon>
        <taxon>eudicotyledons</taxon>
        <taxon>Gunneridae</taxon>
        <taxon>Pentapetalae</taxon>
        <taxon>rosids</taxon>
        <taxon>fabids</taxon>
        <taxon>Fabales</taxon>
        <taxon>Fabaceae</taxon>
        <taxon>Papilionoideae</taxon>
        <taxon>50 kb inversion clade</taxon>
        <taxon>NPAAA clade</taxon>
        <taxon>indigoferoid/millettioid clade</taxon>
        <taxon>Phaseoleae</taxon>
        <taxon>Mucuna</taxon>
    </lineage>
</organism>
<proteinExistence type="predicted"/>
<reference evidence="1" key="1">
    <citation type="submission" date="2018-05" db="EMBL/GenBank/DDBJ databases">
        <title>Draft genome of Mucuna pruriens seed.</title>
        <authorList>
            <person name="Nnadi N.E."/>
            <person name="Vos R."/>
            <person name="Hasami M.H."/>
            <person name="Devisetty U.K."/>
            <person name="Aguiy J.C."/>
        </authorList>
    </citation>
    <scope>NUCLEOTIDE SEQUENCE [LARGE SCALE GENOMIC DNA]</scope>
    <source>
        <strain evidence="1">JCA_2017</strain>
    </source>
</reference>
<feature type="non-terminal residue" evidence="1">
    <location>
        <position position="1"/>
    </location>
</feature>
<evidence type="ECO:0000313" key="1">
    <source>
        <dbReference type="EMBL" id="RDX87991.1"/>
    </source>
</evidence>
<comment type="caution">
    <text evidence="1">The sequence shown here is derived from an EMBL/GenBank/DDBJ whole genome shotgun (WGS) entry which is preliminary data.</text>
</comment>
<protein>
    <submittedName>
        <fullName evidence="1">Uncharacterized protein</fullName>
    </submittedName>
</protein>
<dbReference type="AlphaFoldDB" id="A0A371GBT7"/>
<evidence type="ECO:0000313" key="2">
    <source>
        <dbReference type="Proteomes" id="UP000257109"/>
    </source>
</evidence>
<dbReference type="EMBL" id="QJKJ01006078">
    <property type="protein sequence ID" value="RDX87991.1"/>
    <property type="molecule type" value="Genomic_DNA"/>
</dbReference>
<name>A0A371GBT7_MUCPR</name>
<sequence>MEYREKFRLYASLLRALDPTFLRGAFVNDLKNEICAKLRFHRLKSLIELTDMALLVDERNGRKGASDDIKKGGPNYPRERVSVTQMLLEEELGTSEETTEEEEEIQWQGQPTMLDYKSVVDGVDIVLGMDWLRRLGTIKANLEELTMRVKVMGEKFVIKGNLSLIRCGNHFENHGAAISNGRSILGGR</sequence>
<accession>A0A371GBT7</accession>